<dbReference type="SUPFAM" id="SSF49998">
    <property type="entry name" value="Amine oxidase catalytic domain"/>
    <property type="match status" value="1"/>
</dbReference>
<dbReference type="InterPro" id="IPR000269">
    <property type="entry name" value="Cu_amine_oxidase"/>
</dbReference>
<dbReference type="PROSITE" id="PS01164">
    <property type="entry name" value="COPPER_AMINE_OXID_1"/>
    <property type="match status" value="1"/>
</dbReference>
<sequence>MVIATNSNTAAVKPAATMAHPYDPLSIAEIENASQAVRNHMAKGGFAGHPATPLFNSISLLEPPKYDVLRWQGLFSEKELASARTSPAAPIKRQADVHIICNESQQAFEAVVDLPSNLQGEAEVLEAVVSSWTLLAEDVHPSLQTEELLWAEDICRADAKVKEACDAVGIDQQLLYVDGWCNAIDERFPGRRLQQCFCFTRLRPGDNLYAHPCDFIPVIDSHTGEVITIDYPPQNPTEENPIPASSAEAYAEAAPRPRFPPPAAAQNYLPEQIVLDEPDFKVRDTLKPLHVIQPEGVSYSLAGRVMKWQNWTFHIGFTYREGLVLSGITYDDGALGTRPVFHRISVAEMVVPYAKAIFPHHRKHAFDTGEYGIGALANSLALGCDCLGSITYLDADFVTRNGSAQTIKSAICIHEEDAGILHKHTDFRDNRAHVARNRKLVISSICTVANYEYGFYFNFALDGSIELEVKATGIVNAYCLGPNEKSDPLHEVVVAPQIAAQHHQHIFSLRVDPMIDGLNNQVAMVDVVSDEAEVGSPDNYYGNGFHTVKTVFEKSKESQTDYDASKTRTWAIQNPNKLHYATGAPIGYKIQCKDMPPLLAKPGSMVWNRAPFARHNMFVTSYSDEEVFPSELHINQNPGGPDFGLQKWVDRDDDIKNKDIVAWPTFGVTHISRPEDWPIMPVEILKVHLKPSGFFARNPGLDVPSTADKKSRNADEAFVGGNPAANGVNGANGVHTNGTNGTTNGTTNGSCCSGN</sequence>
<feature type="compositionally biased region" description="Low complexity" evidence="16">
    <location>
        <begin position="719"/>
        <end position="749"/>
    </location>
</feature>
<feature type="domain" description="Copper amine oxidase catalytic" evidence="17">
    <location>
        <begin position="289"/>
        <end position="700"/>
    </location>
</feature>
<comment type="subunit">
    <text evidence="5">Homodimer.</text>
</comment>
<keyword evidence="6 15" id="KW-0479">Metal-binding</keyword>
<dbReference type="PANTHER" id="PTHR10638:SF86">
    <property type="entry name" value="COPPER AMINE OXIDASE 1-RELATED"/>
    <property type="match status" value="1"/>
</dbReference>
<dbReference type="GO" id="GO:0008131">
    <property type="term" value="F:primary methylamine oxidase activity"/>
    <property type="evidence" value="ECO:0007669"/>
    <property type="project" value="UniProtKB-EC"/>
</dbReference>
<feature type="domain" description="Copper amine oxidase N2-terminal" evidence="18">
    <location>
        <begin position="20"/>
        <end position="116"/>
    </location>
</feature>
<evidence type="ECO:0000256" key="11">
    <source>
        <dbReference type="ARBA" id="ARBA00023211"/>
    </source>
</evidence>
<gene>
    <name evidence="20" type="ORF">EHS24_003532</name>
</gene>
<dbReference type="InterPro" id="IPR015800">
    <property type="entry name" value="Cu_amine_oxidase_N2"/>
</dbReference>
<dbReference type="Pfam" id="PF02728">
    <property type="entry name" value="Cu_amine_oxidN3"/>
    <property type="match status" value="1"/>
</dbReference>
<dbReference type="Proteomes" id="UP000279236">
    <property type="component" value="Unassembled WGS sequence"/>
</dbReference>
<dbReference type="InterPro" id="IPR036460">
    <property type="entry name" value="Cu_amine_oxidase_C_sf"/>
</dbReference>
<evidence type="ECO:0000256" key="10">
    <source>
        <dbReference type="ARBA" id="ARBA00023157"/>
    </source>
</evidence>
<dbReference type="InterPro" id="IPR049948">
    <property type="entry name" value="Cu_Am_ox_TPQ-bd"/>
</dbReference>
<dbReference type="Gene3D" id="2.70.98.20">
    <property type="entry name" value="Copper amine oxidase, catalytic domain"/>
    <property type="match status" value="1"/>
</dbReference>
<reference evidence="20 21" key="1">
    <citation type="submission" date="2018-11" db="EMBL/GenBank/DDBJ databases">
        <title>Genome sequence of Apiotrichum porosum DSM 27194.</title>
        <authorList>
            <person name="Aliyu H."/>
            <person name="Gorte O."/>
            <person name="Ochsenreither K."/>
        </authorList>
    </citation>
    <scope>NUCLEOTIDE SEQUENCE [LARGE SCALE GENOMIC DNA]</scope>
    <source>
        <strain evidence="20 21">DSM 27194</strain>
    </source>
</reference>
<dbReference type="OrthoDB" id="5379943at2759"/>
<dbReference type="GO" id="GO:0005507">
    <property type="term" value="F:copper ion binding"/>
    <property type="evidence" value="ECO:0007669"/>
    <property type="project" value="InterPro"/>
</dbReference>
<evidence type="ECO:0000259" key="17">
    <source>
        <dbReference type="Pfam" id="PF01179"/>
    </source>
</evidence>
<evidence type="ECO:0000313" key="20">
    <source>
        <dbReference type="EMBL" id="RSH77228.1"/>
    </source>
</evidence>
<comment type="caution">
    <text evidence="20">The sequence shown here is derived from an EMBL/GenBank/DDBJ whole genome shotgun (WGS) entry which is preliminary data.</text>
</comment>
<evidence type="ECO:0000256" key="5">
    <source>
        <dbReference type="ARBA" id="ARBA00011738"/>
    </source>
</evidence>
<evidence type="ECO:0000256" key="9">
    <source>
        <dbReference type="ARBA" id="ARBA00023008"/>
    </source>
</evidence>
<dbReference type="EC" id="1.4.3.-" evidence="15"/>
<dbReference type="RefSeq" id="XP_028472375.1">
    <property type="nucleotide sequence ID" value="XM_028619201.1"/>
</dbReference>
<evidence type="ECO:0000256" key="6">
    <source>
        <dbReference type="ARBA" id="ARBA00022723"/>
    </source>
</evidence>
<dbReference type="Pfam" id="PF02727">
    <property type="entry name" value="Cu_amine_oxidN2"/>
    <property type="match status" value="1"/>
</dbReference>
<comment type="cofactor">
    <cofactor evidence="3">
        <name>Zn(2+)</name>
        <dbReference type="ChEBI" id="CHEBI:29105"/>
    </cofactor>
</comment>
<dbReference type="InterPro" id="IPR049947">
    <property type="entry name" value="Cu_Am_Ox_Cu-bd"/>
</dbReference>
<dbReference type="Pfam" id="PF01179">
    <property type="entry name" value="Cu_amine_oxid"/>
    <property type="match status" value="1"/>
</dbReference>
<evidence type="ECO:0000259" key="19">
    <source>
        <dbReference type="Pfam" id="PF02728"/>
    </source>
</evidence>
<comment type="PTM">
    <text evidence="14 15">Topaquinone (TPQ) is generated by copper-dependent autoxidation of a specific tyrosyl residue.</text>
</comment>
<feature type="active site" description="Schiff-base intermediate with substrate; via topaquinone" evidence="13">
    <location>
        <position position="451"/>
    </location>
</feature>
<dbReference type="InterPro" id="IPR015802">
    <property type="entry name" value="Cu_amine_oxidase_N3"/>
</dbReference>
<keyword evidence="11" id="KW-0464">Manganese</keyword>
<feature type="modified residue" description="2',4',5'-topaquinone" evidence="14">
    <location>
        <position position="451"/>
    </location>
</feature>
<evidence type="ECO:0000256" key="15">
    <source>
        <dbReference type="RuleBase" id="RU000672"/>
    </source>
</evidence>
<evidence type="ECO:0000259" key="18">
    <source>
        <dbReference type="Pfam" id="PF02727"/>
    </source>
</evidence>
<dbReference type="PANTHER" id="PTHR10638">
    <property type="entry name" value="COPPER AMINE OXIDASE"/>
    <property type="match status" value="1"/>
</dbReference>
<dbReference type="GO" id="GO:0009308">
    <property type="term" value="P:amine metabolic process"/>
    <property type="evidence" value="ECO:0007669"/>
    <property type="project" value="UniProtKB-UniRule"/>
</dbReference>
<dbReference type="SUPFAM" id="SSF54416">
    <property type="entry name" value="Amine oxidase N-terminal region"/>
    <property type="match status" value="2"/>
</dbReference>
<comment type="similarity">
    <text evidence="4 15">Belongs to the copper/topaquinone oxidase family.</text>
</comment>
<evidence type="ECO:0000256" key="8">
    <source>
        <dbReference type="ARBA" id="ARBA00023002"/>
    </source>
</evidence>
<comment type="cofactor">
    <cofactor evidence="15">
        <name>Cu cation</name>
        <dbReference type="ChEBI" id="CHEBI:23378"/>
    </cofactor>
    <text evidence="15">Contains 1 topaquinone per subunit.</text>
</comment>
<feature type="active site" description="Proton acceptor" evidence="13">
    <location>
        <position position="367"/>
    </location>
</feature>
<feature type="domain" description="Copper amine oxidase N3-terminal" evidence="19">
    <location>
        <begin position="141"/>
        <end position="232"/>
    </location>
</feature>
<comment type="cofactor">
    <cofactor evidence="1">
        <name>Cu cation</name>
        <dbReference type="ChEBI" id="CHEBI:23378"/>
    </cofactor>
</comment>
<dbReference type="InterPro" id="IPR016182">
    <property type="entry name" value="Cu_amine_oxidase_N-reg"/>
</dbReference>
<evidence type="ECO:0000256" key="2">
    <source>
        <dbReference type="ARBA" id="ARBA00001936"/>
    </source>
</evidence>
<evidence type="ECO:0000256" key="14">
    <source>
        <dbReference type="PIRSR" id="PIRSR600269-51"/>
    </source>
</evidence>
<evidence type="ECO:0000256" key="16">
    <source>
        <dbReference type="SAM" id="MobiDB-lite"/>
    </source>
</evidence>
<proteinExistence type="inferred from homology"/>
<evidence type="ECO:0000256" key="13">
    <source>
        <dbReference type="PIRSR" id="PIRSR600269-50"/>
    </source>
</evidence>
<dbReference type="InterPro" id="IPR015798">
    <property type="entry name" value="Cu_amine_oxidase_C"/>
</dbReference>
<keyword evidence="7 13" id="KW-0801">TPQ</keyword>
<evidence type="ECO:0000256" key="1">
    <source>
        <dbReference type="ARBA" id="ARBA00001935"/>
    </source>
</evidence>
<organism evidence="20 21">
    <name type="scientific">Apiotrichum porosum</name>
    <dbReference type="NCBI Taxonomy" id="105984"/>
    <lineage>
        <taxon>Eukaryota</taxon>
        <taxon>Fungi</taxon>
        <taxon>Dikarya</taxon>
        <taxon>Basidiomycota</taxon>
        <taxon>Agaricomycotina</taxon>
        <taxon>Tremellomycetes</taxon>
        <taxon>Trichosporonales</taxon>
        <taxon>Trichosporonaceae</taxon>
        <taxon>Apiotrichum</taxon>
    </lineage>
</organism>
<keyword evidence="10" id="KW-1015">Disulfide bond</keyword>
<evidence type="ECO:0000256" key="7">
    <source>
        <dbReference type="ARBA" id="ARBA00022772"/>
    </source>
</evidence>
<dbReference type="PROSITE" id="PS01165">
    <property type="entry name" value="COPPER_AMINE_OXID_2"/>
    <property type="match status" value="1"/>
</dbReference>
<dbReference type="STRING" id="105984.A0A427XEF5"/>
<protein>
    <recommendedName>
        <fullName evidence="15">Amine oxidase</fullName>
        <ecNumber evidence="15">1.4.3.-</ecNumber>
    </recommendedName>
</protein>
<evidence type="ECO:0000256" key="12">
    <source>
        <dbReference type="ARBA" id="ARBA00048032"/>
    </source>
</evidence>
<dbReference type="AlphaFoldDB" id="A0A427XEF5"/>
<dbReference type="Gene3D" id="3.10.450.40">
    <property type="match status" value="2"/>
</dbReference>
<accession>A0A427XEF5</accession>
<dbReference type="GeneID" id="39588075"/>
<keyword evidence="8 15" id="KW-0560">Oxidoreductase</keyword>
<comment type="catalytic activity">
    <reaction evidence="12">
        <text>a primary methyl amine + O2 + H2O = an aldehyde + H2O2 + NH4(+)</text>
        <dbReference type="Rhea" id="RHEA:16153"/>
        <dbReference type="ChEBI" id="CHEBI:15377"/>
        <dbReference type="ChEBI" id="CHEBI:15379"/>
        <dbReference type="ChEBI" id="CHEBI:16240"/>
        <dbReference type="ChEBI" id="CHEBI:17478"/>
        <dbReference type="ChEBI" id="CHEBI:28938"/>
        <dbReference type="ChEBI" id="CHEBI:228804"/>
        <dbReference type="EC" id="1.4.3.21"/>
    </reaction>
</comment>
<evidence type="ECO:0000256" key="4">
    <source>
        <dbReference type="ARBA" id="ARBA00007983"/>
    </source>
</evidence>
<keyword evidence="21" id="KW-1185">Reference proteome</keyword>
<name>A0A427XEF5_9TREE</name>
<dbReference type="EMBL" id="RSCE01000017">
    <property type="protein sequence ID" value="RSH77228.1"/>
    <property type="molecule type" value="Genomic_DNA"/>
</dbReference>
<dbReference type="FunFam" id="2.70.98.20:FF:000001">
    <property type="entry name" value="Amine oxidase"/>
    <property type="match status" value="1"/>
</dbReference>
<comment type="cofactor">
    <cofactor evidence="2">
        <name>Mn(2+)</name>
        <dbReference type="ChEBI" id="CHEBI:29035"/>
    </cofactor>
</comment>
<evidence type="ECO:0000256" key="3">
    <source>
        <dbReference type="ARBA" id="ARBA00001947"/>
    </source>
</evidence>
<evidence type="ECO:0000313" key="21">
    <source>
        <dbReference type="Proteomes" id="UP000279236"/>
    </source>
</evidence>
<dbReference type="GO" id="GO:0048038">
    <property type="term" value="F:quinone binding"/>
    <property type="evidence" value="ECO:0007669"/>
    <property type="project" value="InterPro"/>
</dbReference>
<feature type="region of interest" description="Disordered" evidence="16">
    <location>
        <begin position="704"/>
        <end position="755"/>
    </location>
</feature>
<keyword evidence="9 15" id="KW-0186">Copper</keyword>